<keyword evidence="4 6" id="KW-1133">Transmembrane helix</keyword>
<feature type="transmembrane region" description="Helical" evidence="6">
    <location>
        <begin position="32"/>
        <end position="53"/>
    </location>
</feature>
<dbReference type="PANTHER" id="PTHR11863">
    <property type="entry name" value="STEROL DESATURASE"/>
    <property type="match status" value="1"/>
</dbReference>
<keyword evidence="3 6" id="KW-0812">Transmembrane</keyword>
<evidence type="ECO:0000256" key="1">
    <source>
        <dbReference type="ARBA" id="ARBA00004370"/>
    </source>
</evidence>
<feature type="transmembrane region" description="Helical" evidence="6">
    <location>
        <begin position="225"/>
        <end position="243"/>
    </location>
</feature>
<dbReference type="Pfam" id="PF04116">
    <property type="entry name" value="FA_hydroxylase"/>
    <property type="match status" value="1"/>
</dbReference>
<dbReference type="AlphaFoldDB" id="A0A8T2VK78"/>
<gene>
    <name evidence="8" type="ORF">KP509_01G044400</name>
</gene>
<dbReference type="OMA" id="MVLHDAY"/>
<protein>
    <recommendedName>
        <fullName evidence="7">Fatty acid hydroxylase domain-containing protein</fullName>
    </recommendedName>
</protein>
<dbReference type="GO" id="GO:0005506">
    <property type="term" value="F:iron ion binding"/>
    <property type="evidence" value="ECO:0007669"/>
    <property type="project" value="InterPro"/>
</dbReference>
<dbReference type="EMBL" id="CM035406">
    <property type="protein sequence ID" value="KAH7446196.1"/>
    <property type="molecule type" value="Genomic_DNA"/>
</dbReference>
<sequence>MAPLILDGIMKTTRELARSMSYHEFSHPANEVLAVVLAGILGGFAFGVLHFSFENVWFRLLSLLEARGAISRLAPSIAVTRVYPSKEDFFSVAIAPMPLAAVMYASRRFYYDHAHFSFDLAGGITFTWILMLVHDAYFWFVHSCMHYFKRAYRLLHQLHHSTSGDITVFSTAHGEILDVTVSITPFYLLVLLLLYLEGNWNPFHIILATFAVNNVNMMGHSGFRLPAFVYVPASLGVLLIPLAQRPIHHYIHHLDPRFNRSLYFTWCDRLAGTYRGTHPKCTSPNEP</sequence>
<dbReference type="InterPro" id="IPR050307">
    <property type="entry name" value="Sterol_Desaturase_Related"/>
</dbReference>
<keyword evidence="9" id="KW-1185">Reference proteome</keyword>
<dbReference type="OrthoDB" id="1658724at2759"/>
<evidence type="ECO:0000256" key="6">
    <source>
        <dbReference type="SAM" id="Phobius"/>
    </source>
</evidence>
<evidence type="ECO:0000259" key="7">
    <source>
        <dbReference type="Pfam" id="PF04116"/>
    </source>
</evidence>
<proteinExistence type="inferred from homology"/>
<dbReference type="Proteomes" id="UP000825935">
    <property type="component" value="Chromosome 1"/>
</dbReference>
<evidence type="ECO:0000313" key="9">
    <source>
        <dbReference type="Proteomes" id="UP000825935"/>
    </source>
</evidence>
<evidence type="ECO:0000256" key="3">
    <source>
        <dbReference type="ARBA" id="ARBA00022692"/>
    </source>
</evidence>
<evidence type="ECO:0000256" key="4">
    <source>
        <dbReference type="ARBA" id="ARBA00022989"/>
    </source>
</evidence>
<accession>A0A8T2VK78</accession>
<reference evidence="8" key="1">
    <citation type="submission" date="2021-08" db="EMBL/GenBank/DDBJ databases">
        <title>WGS assembly of Ceratopteris richardii.</title>
        <authorList>
            <person name="Marchant D.B."/>
            <person name="Chen G."/>
            <person name="Jenkins J."/>
            <person name="Shu S."/>
            <person name="Leebens-Mack J."/>
            <person name="Grimwood J."/>
            <person name="Schmutz J."/>
            <person name="Soltis P."/>
            <person name="Soltis D."/>
            <person name="Chen Z.-H."/>
        </authorList>
    </citation>
    <scope>NUCLEOTIDE SEQUENCE</scope>
    <source>
        <strain evidence="8">Whitten #5841</strain>
        <tissue evidence="8">Leaf</tissue>
    </source>
</reference>
<comment type="subcellular location">
    <subcellularLocation>
        <location evidence="1">Membrane</location>
    </subcellularLocation>
</comment>
<dbReference type="GO" id="GO:0016491">
    <property type="term" value="F:oxidoreductase activity"/>
    <property type="evidence" value="ECO:0007669"/>
    <property type="project" value="InterPro"/>
</dbReference>
<evidence type="ECO:0000256" key="2">
    <source>
        <dbReference type="ARBA" id="ARBA00009324"/>
    </source>
</evidence>
<name>A0A8T2VK78_CERRI</name>
<evidence type="ECO:0000256" key="5">
    <source>
        <dbReference type="ARBA" id="ARBA00023136"/>
    </source>
</evidence>
<evidence type="ECO:0000313" key="8">
    <source>
        <dbReference type="EMBL" id="KAH7446196.1"/>
    </source>
</evidence>
<organism evidence="8 9">
    <name type="scientific">Ceratopteris richardii</name>
    <name type="common">Triangle waterfern</name>
    <dbReference type="NCBI Taxonomy" id="49495"/>
    <lineage>
        <taxon>Eukaryota</taxon>
        <taxon>Viridiplantae</taxon>
        <taxon>Streptophyta</taxon>
        <taxon>Embryophyta</taxon>
        <taxon>Tracheophyta</taxon>
        <taxon>Polypodiopsida</taxon>
        <taxon>Polypodiidae</taxon>
        <taxon>Polypodiales</taxon>
        <taxon>Pteridineae</taxon>
        <taxon>Pteridaceae</taxon>
        <taxon>Parkerioideae</taxon>
        <taxon>Ceratopteris</taxon>
    </lineage>
</organism>
<keyword evidence="5 6" id="KW-0472">Membrane</keyword>
<dbReference type="InterPro" id="IPR006694">
    <property type="entry name" value="Fatty_acid_hydroxylase"/>
</dbReference>
<comment type="caution">
    <text evidence="8">The sequence shown here is derived from an EMBL/GenBank/DDBJ whole genome shotgun (WGS) entry which is preliminary data.</text>
</comment>
<dbReference type="GO" id="GO:0016020">
    <property type="term" value="C:membrane"/>
    <property type="evidence" value="ECO:0007669"/>
    <property type="project" value="UniProtKB-SubCell"/>
</dbReference>
<dbReference type="GO" id="GO:0008610">
    <property type="term" value="P:lipid biosynthetic process"/>
    <property type="evidence" value="ECO:0007669"/>
    <property type="project" value="InterPro"/>
</dbReference>
<feature type="transmembrane region" description="Helical" evidence="6">
    <location>
        <begin position="89"/>
        <end position="106"/>
    </location>
</feature>
<feature type="domain" description="Fatty acid hydroxylase" evidence="7">
    <location>
        <begin position="129"/>
        <end position="273"/>
    </location>
</feature>
<comment type="similarity">
    <text evidence="2">Belongs to the sterol desaturase family.</text>
</comment>
<feature type="transmembrane region" description="Helical" evidence="6">
    <location>
        <begin position="118"/>
        <end position="140"/>
    </location>
</feature>